<dbReference type="InterPro" id="IPR016192">
    <property type="entry name" value="APOBEC/CMP_deaminase_Zn-bd"/>
</dbReference>
<evidence type="ECO:0000256" key="5">
    <source>
        <dbReference type="ARBA" id="ARBA00018266"/>
    </source>
</evidence>
<dbReference type="InterPro" id="IPR006262">
    <property type="entry name" value="Cyt_deam_tetra"/>
</dbReference>
<evidence type="ECO:0000256" key="11">
    <source>
        <dbReference type="ARBA" id="ARBA00049558"/>
    </source>
</evidence>
<evidence type="ECO:0000256" key="7">
    <source>
        <dbReference type="ARBA" id="ARBA00022801"/>
    </source>
</evidence>
<gene>
    <name evidence="17" type="ORF">GFB49_15955</name>
</gene>
<evidence type="ECO:0000256" key="12">
    <source>
        <dbReference type="PIRSR" id="PIRSR606262-1"/>
    </source>
</evidence>
<evidence type="ECO:0000256" key="13">
    <source>
        <dbReference type="PIRSR" id="PIRSR606262-2"/>
    </source>
</evidence>
<dbReference type="Pfam" id="PF00383">
    <property type="entry name" value="dCMP_cyt_deam_1"/>
    <property type="match status" value="1"/>
</dbReference>
<dbReference type="Proteomes" id="UP000444174">
    <property type="component" value="Unassembled WGS sequence"/>
</dbReference>
<evidence type="ECO:0000259" key="16">
    <source>
        <dbReference type="PROSITE" id="PS51747"/>
    </source>
</evidence>
<dbReference type="GO" id="GO:0072527">
    <property type="term" value="P:pyrimidine-containing compound metabolic process"/>
    <property type="evidence" value="ECO:0007669"/>
    <property type="project" value="UniProtKB-ARBA"/>
</dbReference>
<keyword evidence="18" id="KW-1185">Reference proteome</keyword>
<dbReference type="PANTHER" id="PTHR11644">
    <property type="entry name" value="CYTIDINE DEAMINASE"/>
    <property type="match status" value="1"/>
</dbReference>
<dbReference type="GO" id="GO:0004126">
    <property type="term" value="F:cytidine deaminase activity"/>
    <property type="evidence" value="ECO:0007669"/>
    <property type="project" value="UniProtKB-UniRule"/>
</dbReference>
<feature type="binding site" evidence="14">
    <location>
        <position position="56"/>
    </location>
    <ligand>
        <name>Zn(2+)</name>
        <dbReference type="ChEBI" id="CHEBI:29105"/>
        <note>catalytic</note>
    </ligand>
</feature>
<dbReference type="Gene3D" id="3.40.140.10">
    <property type="entry name" value="Cytidine Deaminase, domain 2"/>
    <property type="match status" value="1"/>
</dbReference>
<dbReference type="FunFam" id="3.40.140.10:FF:000008">
    <property type="entry name" value="Cytidine deaminase"/>
    <property type="match status" value="1"/>
</dbReference>
<dbReference type="PANTHER" id="PTHR11644:SF2">
    <property type="entry name" value="CYTIDINE DEAMINASE"/>
    <property type="match status" value="1"/>
</dbReference>
<feature type="binding site" evidence="14">
    <location>
        <position position="89"/>
    </location>
    <ligand>
        <name>Zn(2+)</name>
        <dbReference type="ChEBI" id="CHEBI:29105"/>
        <note>catalytic</note>
    </ligand>
</feature>
<comment type="caution">
    <text evidence="17">The sequence shown here is derived from an EMBL/GenBank/DDBJ whole genome shotgun (WGS) entry which is preliminary data.</text>
</comment>
<comment type="function">
    <text evidence="2 15">This enzyme scavenges exogenous and endogenous cytidine and 2'-deoxycytidine for UMP synthesis.</text>
</comment>
<dbReference type="InterPro" id="IPR002125">
    <property type="entry name" value="CMP_dCMP_dom"/>
</dbReference>
<comment type="catalytic activity">
    <reaction evidence="10 15">
        <text>2'-deoxycytidine + H2O + H(+) = 2'-deoxyuridine + NH4(+)</text>
        <dbReference type="Rhea" id="RHEA:13433"/>
        <dbReference type="ChEBI" id="CHEBI:15377"/>
        <dbReference type="ChEBI" id="CHEBI:15378"/>
        <dbReference type="ChEBI" id="CHEBI:15698"/>
        <dbReference type="ChEBI" id="CHEBI:16450"/>
        <dbReference type="ChEBI" id="CHEBI:28938"/>
        <dbReference type="EC" id="3.5.4.5"/>
    </reaction>
</comment>
<proteinExistence type="inferred from homology"/>
<dbReference type="GO" id="GO:0042802">
    <property type="term" value="F:identical protein binding"/>
    <property type="evidence" value="ECO:0007669"/>
    <property type="project" value="UniProtKB-ARBA"/>
</dbReference>
<dbReference type="SUPFAM" id="SSF53927">
    <property type="entry name" value="Cytidine deaminase-like"/>
    <property type="match status" value="1"/>
</dbReference>
<dbReference type="EC" id="3.5.4.5" evidence="4 15"/>
<dbReference type="PROSITE" id="PS51747">
    <property type="entry name" value="CYT_DCMP_DEAMINASES_2"/>
    <property type="match status" value="1"/>
</dbReference>
<dbReference type="GO" id="GO:0005829">
    <property type="term" value="C:cytosol"/>
    <property type="evidence" value="ECO:0007669"/>
    <property type="project" value="TreeGrafter"/>
</dbReference>
<feature type="active site" description="Proton donor" evidence="12">
    <location>
        <position position="58"/>
    </location>
</feature>
<feature type="binding site" evidence="14">
    <location>
        <position position="92"/>
    </location>
    <ligand>
        <name>Zn(2+)</name>
        <dbReference type="ChEBI" id="CHEBI:29105"/>
        <note>catalytic</note>
    </ligand>
</feature>
<feature type="domain" description="CMP/dCMP-type deaminase" evidence="16">
    <location>
        <begin position="4"/>
        <end position="131"/>
    </location>
</feature>
<evidence type="ECO:0000256" key="3">
    <source>
        <dbReference type="ARBA" id="ARBA00006576"/>
    </source>
</evidence>
<evidence type="ECO:0000313" key="18">
    <source>
        <dbReference type="Proteomes" id="UP000444174"/>
    </source>
</evidence>
<dbReference type="RefSeq" id="WP_153216935.1">
    <property type="nucleotide sequence ID" value="NZ_WIBF01000011.1"/>
</dbReference>
<evidence type="ECO:0000256" key="1">
    <source>
        <dbReference type="ARBA" id="ARBA00001947"/>
    </source>
</evidence>
<accession>A0A843YEU7</accession>
<dbReference type="InterPro" id="IPR050202">
    <property type="entry name" value="Cyt/Deoxycyt_deaminase"/>
</dbReference>
<dbReference type="AlphaFoldDB" id="A0A843YEU7"/>
<sequence>MTDQDPNTLKSAATQVRENAYAPYSNFKVGAAVRSASGAVYTGCNVENAAYPEGTCAEAGAIAAMVAAGETELVEAFVIADCPSPVPPCGGCRQKLAEFAKGDAKVTLATVEGATMETTVGDLLPGSFGADFLDTE</sequence>
<protein>
    <recommendedName>
        <fullName evidence="5 15">Cytidine deaminase</fullName>
        <ecNumber evidence="4 15">3.5.4.5</ecNumber>
    </recommendedName>
    <alternativeName>
        <fullName evidence="9 15">Cytidine aminohydrolase</fullName>
    </alternativeName>
</protein>
<comment type="cofactor">
    <cofactor evidence="1 14 15">
        <name>Zn(2+)</name>
        <dbReference type="ChEBI" id="CHEBI:29105"/>
    </cofactor>
</comment>
<feature type="binding site" evidence="13">
    <location>
        <begin position="45"/>
        <end position="51"/>
    </location>
    <ligand>
        <name>substrate</name>
    </ligand>
</feature>
<organism evidence="17 18">
    <name type="scientific">Tritonibacter litoralis</name>
    <dbReference type="NCBI Taxonomy" id="2662264"/>
    <lineage>
        <taxon>Bacteria</taxon>
        <taxon>Pseudomonadati</taxon>
        <taxon>Pseudomonadota</taxon>
        <taxon>Alphaproteobacteria</taxon>
        <taxon>Rhodobacterales</taxon>
        <taxon>Paracoccaceae</taxon>
        <taxon>Tritonibacter</taxon>
    </lineage>
</organism>
<dbReference type="CDD" id="cd01283">
    <property type="entry name" value="cytidine_deaminase"/>
    <property type="match status" value="1"/>
</dbReference>
<reference evidence="17 18" key="1">
    <citation type="submission" date="2019-10" db="EMBL/GenBank/DDBJ databases">
        <title>Epibacterium sp. nov., isolated from seawater.</title>
        <authorList>
            <person name="Zhang X."/>
            <person name="Li N."/>
        </authorList>
    </citation>
    <scope>NUCLEOTIDE SEQUENCE [LARGE SCALE GENOMIC DNA]</scope>
    <source>
        <strain evidence="17 18">SM1979</strain>
    </source>
</reference>
<evidence type="ECO:0000256" key="2">
    <source>
        <dbReference type="ARBA" id="ARBA00003949"/>
    </source>
</evidence>
<evidence type="ECO:0000256" key="4">
    <source>
        <dbReference type="ARBA" id="ARBA00012783"/>
    </source>
</evidence>
<evidence type="ECO:0000256" key="6">
    <source>
        <dbReference type="ARBA" id="ARBA00022723"/>
    </source>
</evidence>
<keyword evidence="8 14" id="KW-0862">Zinc</keyword>
<evidence type="ECO:0000256" key="8">
    <source>
        <dbReference type="ARBA" id="ARBA00022833"/>
    </source>
</evidence>
<keyword evidence="7 15" id="KW-0378">Hydrolase</keyword>
<dbReference type="GO" id="GO:0008270">
    <property type="term" value="F:zinc ion binding"/>
    <property type="evidence" value="ECO:0007669"/>
    <property type="project" value="UniProtKB-UniRule"/>
</dbReference>
<evidence type="ECO:0000256" key="10">
    <source>
        <dbReference type="ARBA" id="ARBA00049252"/>
    </source>
</evidence>
<comment type="catalytic activity">
    <reaction evidence="11 15">
        <text>cytidine + H2O + H(+) = uridine + NH4(+)</text>
        <dbReference type="Rhea" id="RHEA:16069"/>
        <dbReference type="ChEBI" id="CHEBI:15377"/>
        <dbReference type="ChEBI" id="CHEBI:15378"/>
        <dbReference type="ChEBI" id="CHEBI:16704"/>
        <dbReference type="ChEBI" id="CHEBI:17562"/>
        <dbReference type="ChEBI" id="CHEBI:28938"/>
        <dbReference type="EC" id="3.5.4.5"/>
    </reaction>
</comment>
<dbReference type="GO" id="GO:0055086">
    <property type="term" value="P:nucleobase-containing small molecule metabolic process"/>
    <property type="evidence" value="ECO:0007669"/>
    <property type="project" value="UniProtKB-ARBA"/>
</dbReference>
<evidence type="ECO:0000313" key="17">
    <source>
        <dbReference type="EMBL" id="MQQ09960.1"/>
    </source>
</evidence>
<evidence type="ECO:0000256" key="14">
    <source>
        <dbReference type="PIRSR" id="PIRSR606262-3"/>
    </source>
</evidence>
<dbReference type="PROSITE" id="PS00903">
    <property type="entry name" value="CYT_DCMP_DEAMINASES_1"/>
    <property type="match status" value="1"/>
</dbReference>
<dbReference type="NCBIfam" id="NF004064">
    <property type="entry name" value="PRK05578.1"/>
    <property type="match status" value="1"/>
</dbReference>
<keyword evidence="6 14" id="KW-0479">Metal-binding</keyword>
<evidence type="ECO:0000256" key="15">
    <source>
        <dbReference type="RuleBase" id="RU364006"/>
    </source>
</evidence>
<dbReference type="EMBL" id="WIBF01000011">
    <property type="protein sequence ID" value="MQQ09960.1"/>
    <property type="molecule type" value="Genomic_DNA"/>
</dbReference>
<name>A0A843YEU7_9RHOB</name>
<comment type="similarity">
    <text evidence="3 15">Belongs to the cytidine and deoxycytidylate deaminase family.</text>
</comment>
<dbReference type="InterPro" id="IPR016193">
    <property type="entry name" value="Cytidine_deaminase-like"/>
</dbReference>
<evidence type="ECO:0000256" key="9">
    <source>
        <dbReference type="ARBA" id="ARBA00032005"/>
    </source>
</evidence>
<dbReference type="NCBIfam" id="TIGR01354">
    <property type="entry name" value="cyt_deam_tetra"/>
    <property type="match status" value="1"/>
</dbReference>